<dbReference type="RefSeq" id="WP_147578476.1">
    <property type="nucleotide sequence ID" value="NZ_CABKVV010000009.1"/>
</dbReference>
<evidence type="ECO:0000256" key="1">
    <source>
        <dbReference type="SAM" id="SignalP"/>
    </source>
</evidence>
<keyword evidence="4" id="KW-1185">Reference proteome</keyword>
<dbReference type="Gene3D" id="2.50.20.10">
    <property type="entry name" value="Lipoprotein localisation LolA/LolB/LppX"/>
    <property type="match status" value="1"/>
</dbReference>
<sequence>MKKKIALLTGILLAICVAAGTLASADTDAAYLGDLDAAEREKIIANKEADQAVVLDSQGIDYTNKETMFASFGFTEDDLRPTDLTLVQTRSNSVSNTAANKEYIYDRMLNTIDFYDTLQGSFEFSQAFSNLNYTATYCVRSGEDRKSFESILYEPDSASLLSGEAASEAEPKKITAYFDGQTKTEKEVAANVLTRGTEETEKVLRTAQIDVEEKEACDFVSLIRAGSRVTTDEEGINTYYYRENLNGLGYCRESIDPQELAIGYLRNFDTWDITGEEAVAGRNCLVLEGELSGFYSEKRHTAEFKLWVDRETGILIKSEHYDADGNLSESLTTTSITVNAPVTDETFLALGCEF</sequence>
<feature type="chain" id="PRO_5047056436" description="MucB/RseB N-terminal domain-containing protein" evidence="1">
    <location>
        <begin position="20"/>
        <end position="354"/>
    </location>
</feature>
<dbReference type="EMBL" id="JANFZH010000008">
    <property type="protein sequence ID" value="MCQ4839243.1"/>
    <property type="molecule type" value="Genomic_DNA"/>
</dbReference>
<accession>A0ABT1RX36</accession>
<keyword evidence="1" id="KW-0732">Signal</keyword>
<evidence type="ECO:0000313" key="3">
    <source>
        <dbReference type="EMBL" id="MCQ4839243.1"/>
    </source>
</evidence>
<name>A0ABT1RX36_9FIRM</name>
<gene>
    <name evidence="3" type="ORF">NE695_04860</name>
</gene>
<protein>
    <recommendedName>
        <fullName evidence="2">MucB/RseB N-terminal domain-containing protein</fullName>
    </recommendedName>
</protein>
<organism evidence="3 4">
    <name type="scientific">Neglectibacter timonensis</name>
    <dbReference type="NCBI Taxonomy" id="1776382"/>
    <lineage>
        <taxon>Bacteria</taxon>
        <taxon>Bacillati</taxon>
        <taxon>Bacillota</taxon>
        <taxon>Clostridia</taxon>
        <taxon>Eubacteriales</taxon>
        <taxon>Oscillospiraceae</taxon>
        <taxon>Neglectibacter</taxon>
    </lineage>
</organism>
<reference evidence="3 4" key="1">
    <citation type="submission" date="2022-06" db="EMBL/GenBank/DDBJ databases">
        <title>Isolation of gut microbiota from human fecal samples.</title>
        <authorList>
            <person name="Pamer E.G."/>
            <person name="Barat B."/>
            <person name="Waligurski E."/>
            <person name="Medina S."/>
            <person name="Paddock L."/>
            <person name="Mostad J."/>
        </authorList>
    </citation>
    <scope>NUCLEOTIDE SEQUENCE [LARGE SCALE GENOMIC DNA]</scope>
    <source>
        <strain evidence="3 4">DFI.9.73</strain>
    </source>
</reference>
<dbReference type="InterPro" id="IPR033434">
    <property type="entry name" value="MucB/RseB_N"/>
</dbReference>
<feature type="domain" description="MucB/RseB N-terminal" evidence="2">
    <location>
        <begin position="272"/>
        <end position="347"/>
    </location>
</feature>
<evidence type="ECO:0000259" key="2">
    <source>
        <dbReference type="Pfam" id="PF03888"/>
    </source>
</evidence>
<comment type="caution">
    <text evidence="3">The sequence shown here is derived from an EMBL/GenBank/DDBJ whole genome shotgun (WGS) entry which is preliminary data.</text>
</comment>
<dbReference type="Pfam" id="PF03888">
    <property type="entry name" value="MucB_RseB"/>
    <property type="match status" value="1"/>
</dbReference>
<dbReference type="Proteomes" id="UP001524473">
    <property type="component" value="Unassembled WGS sequence"/>
</dbReference>
<dbReference type="GeneID" id="90531087"/>
<feature type="signal peptide" evidence="1">
    <location>
        <begin position="1"/>
        <end position="19"/>
    </location>
</feature>
<proteinExistence type="predicted"/>
<evidence type="ECO:0000313" key="4">
    <source>
        <dbReference type="Proteomes" id="UP001524473"/>
    </source>
</evidence>